<name>A0AAD9QZL2_ACRCE</name>
<accession>A0AAD9QZL2</accession>
<dbReference type="PANTHER" id="PTHR12191:SF37">
    <property type="entry name" value="ZINC TRANSPORTER FOI"/>
    <property type="match status" value="1"/>
</dbReference>
<dbReference type="InterPro" id="IPR003689">
    <property type="entry name" value="ZIP"/>
</dbReference>
<reference evidence="9" key="2">
    <citation type="journal article" date="2023" name="Science">
        <title>Genomic signatures of disease resistance in endangered staghorn corals.</title>
        <authorList>
            <person name="Vollmer S.V."/>
            <person name="Selwyn J.D."/>
            <person name="Despard B.A."/>
            <person name="Roesel C.L."/>
        </authorList>
    </citation>
    <scope>NUCLEOTIDE SEQUENCE</scope>
    <source>
        <strain evidence="9">K2</strain>
    </source>
</reference>
<comment type="similarity">
    <text evidence="2">Belongs to the ZIP transporter (TC 2.A.5) family.</text>
</comment>
<evidence type="ECO:0000313" key="10">
    <source>
        <dbReference type="Proteomes" id="UP001249851"/>
    </source>
</evidence>
<sequence>MTPLITNGILLSMLSLFMLVSSHDSRKHEHYTFKDLREAVDGDSLSYEDQQRLFDRLKFWNCTKPKPTSDDRKCFTLKDLHSFDGRSTPKALNVTEFQELSPVILFCLLPARELNSSNTSCNVYPKNHSELFIEFAKNFNQGKHGITIEALDRILEAINQTIGEFLVKKKCFSAKSIFNEVKDEEHEEEEHGHAHEEHGHMHEEHGHAHEEHGHAHEEHHGAEEKSLDQHDFEKASASIIFHLVQGFCIEEGHAHNGTESKLPSKEFFLKEIFGNKTHLLEDDLEKITKALKIGEPLTTSSSSDEHSDHDHGHRLWGYGIATVTVISLTSLVGVATLPLFGKKVYKKILALLVALAVGTLSGDALLHLLPHEGIKTFNRSPSCLFHSHCVYEHVCAKDTEEIELFET</sequence>
<evidence type="ECO:0000256" key="1">
    <source>
        <dbReference type="ARBA" id="ARBA00004141"/>
    </source>
</evidence>
<reference evidence="9" key="1">
    <citation type="journal article" date="2023" name="G3 (Bethesda)">
        <title>Whole genome assembly and annotation of the endangered Caribbean coral Acropora cervicornis.</title>
        <authorList>
            <person name="Selwyn J.D."/>
            <person name="Vollmer S.V."/>
        </authorList>
    </citation>
    <scope>NUCLEOTIDE SEQUENCE</scope>
    <source>
        <strain evidence="9">K2</strain>
    </source>
</reference>
<comment type="caution">
    <text evidence="9">The sequence shown here is derived from an EMBL/GenBank/DDBJ whole genome shotgun (WGS) entry which is preliminary data.</text>
</comment>
<feature type="signal peptide" evidence="8">
    <location>
        <begin position="1"/>
        <end position="22"/>
    </location>
</feature>
<evidence type="ECO:0000256" key="8">
    <source>
        <dbReference type="SAM" id="SignalP"/>
    </source>
</evidence>
<dbReference type="GO" id="GO:0030003">
    <property type="term" value="P:intracellular monoatomic cation homeostasis"/>
    <property type="evidence" value="ECO:0007669"/>
    <property type="project" value="TreeGrafter"/>
</dbReference>
<feature type="chain" id="PRO_5042266545" evidence="8">
    <location>
        <begin position="23"/>
        <end position="407"/>
    </location>
</feature>
<dbReference type="GO" id="GO:0140410">
    <property type="term" value="F:monoatomic cation:bicarbonate symporter activity"/>
    <property type="evidence" value="ECO:0007669"/>
    <property type="project" value="TreeGrafter"/>
</dbReference>
<protein>
    <submittedName>
        <fullName evidence="9">Zinc transporter ZIP10</fullName>
    </submittedName>
</protein>
<dbReference type="PANTHER" id="PTHR12191">
    <property type="entry name" value="SOLUTE CARRIER FAMILY 39"/>
    <property type="match status" value="1"/>
</dbReference>
<evidence type="ECO:0000256" key="3">
    <source>
        <dbReference type="ARBA" id="ARBA00022692"/>
    </source>
</evidence>
<dbReference type="GO" id="GO:0005886">
    <property type="term" value="C:plasma membrane"/>
    <property type="evidence" value="ECO:0007669"/>
    <property type="project" value="TreeGrafter"/>
</dbReference>
<keyword evidence="4 7" id="KW-1133">Transmembrane helix</keyword>
<dbReference type="InterPro" id="IPR050799">
    <property type="entry name" value="ZIP_Transporter"/>
</dbReference>
<gene>
    <name evidence="9" type="ORF">P5673_005165</name>
</gene>
<keyword evidence="10" id="KW-1185">Reference proteome</keyword>
<organism evidence="9 10">
    <name type="scientific">Acropora cervicornis</name>
    <name type="common">Staghorn coral</name>
    <dbReference type="NCBI Taxonomy" id="6130"/>
    <lineage>
        <taxon>Eukaryota</taxon>
        <taxon>Metazoa</taxon>
        <taxon>Cnidaria</taxon>
        <taxon>Anthozoa</taxon>
        <taxon>Hexacorallia</taxon>
        <taxon>Scleractinia</taxon>
        <taxon>Astrocoeniina</taxon>
        <taxon>Acroporidae</taxon>
        <taxon>Acropora</taxon>
    </lineage>
</organism>
<evidence type="ECO:0000256" key="5">
    <source>
        <dbReference type="ARBA" id="ARBA00023136"/>
    </source>
</evidence>
<keyword evidence="5 7" id="KW-0472">Membrane</keyword>
<keyword evidence="8" id="KW-0732">Signal</keyword>
<evidence type="ECO:0000256" key="4">
    <source>
        <dbReference type="ARBA" id="ARBA00022989"/>
    </source>
</evidence>
<evidence type="ECO:0000256" key="7">
    <source>
        <dbReference type="SAM" id="Phobius"/>
    </source>
</evidence>
<feature type="transmembrane region" description="Helical" evidence="7">
    <location>
        <begin position="348"/>
        <end position="369"/>
    </location>
</feature>
<evidence type="ECO:0000313" key="9">
    <source>
        <dbReference type="EMBL" id="KAK2570369.1"/>
    </source>
</evidence>
<dbReference type="EMBL" id="JARQWQ010000008">
    <property type="protein sequence ID" value="KAK2570369.1"/>
    <property type="molecule type" value="Genomic_DNA"/>
</dbReference>
<feature type="region of interest" description="Disordered" evidence="6">
    <location>
        <begin position="184"/>
        <end position="229"/>
    </location>
</feature>
<feature type="transmembrane region" description="Helical" evidence="7">
    <location>
        <begin position="315"/>
        <end position="341"/>
    </location>
</feature>
<proteinExistence type="inferred from homology"/>
<keyword evidence="3 7" id="KW-0812">Transmembrane</keyword>
<evidence type="ECO:0000256" key="2">
    <source>
        <dbReference type="ARBA" id="ARBA00006939"/>
    </source>
</evidence>
<dbReference type="Pfam" id="PF02535">
    <property type="entry name" value="Zip"/>
    <property type="match status" value="1"/>
</dbReference>
<comment type="subcellular location">
    <subcellularLocation>
        <location evidence="1">Membrane</location>
        <topology evidence="1">Multi-pass membrane protein</topology>
    </subcellularLocation>
</comment>
<dbReference type="AlphaFoldDB" id="A0AAD9QZL2"/>
<dbReference type="GO" id="GO:0071578">
    <property type="term" value="P:zinc ion import across plasma membrane"/>
    <property type="evidence" value="ECO:0007669"/>
    <property type="project" value="TreeGrafter"/>
</dbReference>
<evidence type="ECO:0000256" key="6">
    <source>
        <dbReference type="SAM" id="MobiDB-lite"/>
    </source>
</evidence>
<dbReference type="GO" id="GO:0005385">
    <property type="term" value="F:zinc ion transmembrane transporter activity"/>
    <property type="evidence" value="ECO:0007669"/>
    <property type="project" value="TreeGrafter"/>
</dbReference>
<dbReference type="Proteomes" id="UP001249851">
    <property type="component" value="Unassembled WGS sequence"/>
</dbReference>